<protein>
    <submittedName>
        <fullName evidence="3">Glycine/betaine ABC transporter substrate-binding protein</fullName>
    </submittedName>
</protein>
<evidence type="ECO:0000313" key="4">
    <source>
        <dbReference type="Proteomes" id="UP000273786"/>
    </source>
</evidence>
<keyword evidence="4" id="KW-1185">Reference proteome</keyword>
<feature type="domain" description="ABC-type glycine betaine transport system substrate-binding" evidence="2">
    <location>
        <begin position="41"/>
        <end position="317"/>
    </location>
</feature>
<name>A0A3P3F5V3_9HYPH</name>
<sequence length="331" mass="36680">MKGRRMFGALRLSAVTIALSLVGTLAMPPAYGASIPETKEPIKLTLNEWTGQHVTTKIAGIILERMGYKVEYVTAGYLPQFTALSDGTADAALEIWLSNIGETWPKAKESGKVVEVGDLGLKAREGWLYPSYMKDICPGLPNWEALKSSACVQAMATADTLPKGRILDYPPDWGSHSEAMIKGLDLQLQAVSAGSEGALVSELKAAALKKTPIIAMFWSPHWLFNELDLEWVEMPKYEPACMDDPKWGPNPNEVGDCALPNSEIIKVAWSGMEKKWPAAYRFLQNYQMTDEEQIPMISAIDVHNHTLDEVAQAWVEKNKDTWQKWVDAAVK</sequence>
<dbReference type="Gene3D" id="3.40.190.100">
    <property type="entry name" value="Glycine betaine-binding periplasmic protein, domain 2"/>
    <property type="match status" value="1"/>
</dbReference>
<dbReference type="SUPFAM" id="SSF53850">
    <property type="entry name" value="Periplasmic binding protein-like II"/>
    <property type="match status" value="1"/>
</dbReference>
<dbReference type="Proteomes" id="UP000273786">
    <property type="component" value="Unassembled WGS sequence"/>
</dbReference>
<organism evidence="3 4">
    <name type="scientific">Mesorhizobium tamadayense</name>
    <dbReference type="NCBI Taxonomy" id="425306"/>
    <lineage>
        <taxon>Bacteria</taxon>
        <taxon>Pseudomonadati</taxon>
        <taxon>Pseudomonadota</taxon>
        <taxon>Alphaproteobacteria</taxon>
        <taxon>Hyphomicrobiales</taxon>
        <taxon>Phyllobacteriaceae</taxon>
        <taxon>Mesorhizobium</taxon>
    </lineage>
</organism>
<proteinExistence type="predicted"/>
<evidence type="ECO:0000256" key="1">
    <source>
        <dbReference type="SAM" id="SignalP"/>
    </source>
</evidence>
<dbReference type="GO" id="GO:0043190">
    <property type="term" value="C:ATP-binding cassette (ABC) transporter complex"/>
    <property type="evidence" value="ECO:0007669"/>
    <property type="project" value="InterPro"/>
</dbReference>
<dbReference type="OrthoDB" id="7805658at2"/>
<keyword evidence="1" id="KW-0732">Signal</keyword>
<dbReference type="EMBL" id="RQXT01000049">
    <property type="protein sequence ID" value="RRH93636.1"/>
    <property type="molecule type" value="Genomic_DNA"/>
</dbReference>
<accession>A0A3P3F5V3</accession>
<gene>
    <name evidence="3" type="ORF">EH240_28990</name>
</gene>
<feature type="signal peptide" evidence="1">
    <location>
        <begin position="1"/>
        <end position="32"/>
    </location>
</feature>
<evidence type="ECO:0000313" key="3">
    <source>
        <dbReference type="EMBL" id="RRH93636.1"/>
    </source>
</evidence>
<dbReference type="Gene3D" id="3.40.190.10">
    <property type="entry name" value="Periplasmic binding protein-like II"/>
    <property type="match status" value="1"/>
</dbReference>
<dbReference type="Gene3D" id="3.10.105.10">
    <property type="entry name" value="Dipeptide-binding Protein, Domain 3"/>
    <property type="match status" value="1"/>
</dbReference>
<dbReference type="InterPro" id="IPR007210">
    <property type="entry name" value="ABC_Gly_betaine_transp_sub-bd"/>
</dbReference>
<dbReference type="CDD" id="cd13643">
    <property type="entry name" value="PBP2_BCP_2"/>
    <property type="match status" value="1"/>
</dbReference>
<comment type="caution">
    <text evidence="3">The sequence shown here is derived from an EMBL/GenBank/DDBJ whole genome shotgun (WGS) entry which is preliminary data.</text>
</comment>
<evidence type="ECO:0000259" key="2">
    <source>
        <dbReference type="Pfam" id="PF04069"/>
    </source>
</evidence>
<dbReference type="Pfam" id="PF04069">
    <property type="entry name" value="OpuAC"/>
    <property type="match status" value="1"/>
</dbReference>
<dbReference type="AlphaFoldDB" id="A0A3P3F5V3"/>
<dbReference type="GO" id="GO:0022857">
    <property type="term" value="F:transmembrane transporter activity"/>
    <property type="evidence" value="ECO:0007669"/>
    <property type="project" value="InterPro"/>
</dbReference>
<feature type="chain" id="PRO_5017960748" evidence="1">
    <location>
        <begin position="33"/>
        <end position="331"/>
    </location>
</feature>
<reference evidence="3 4" key="1">
    <citation type="submission" date="2018-11" db="EMBL/GenBank/DDBJ databases">
        <title>the genome of Mesorhizobium tamadayense DSM 28320.</title>
        <authorList>
            <person name="Gao J."/>
        </authorList>
    </citation>
    <scope>NUCLEOTIDE SEQUENCE [LARGE SCALE GENOMIC DNA]</scope>
    <source>
        <strain evidence="3 4">DSM 28320</strain>
    </source>
</reference>